<evidence type="ECO:0000256" key="1">
    <source>
        <dbReference type="ARBA" id="ARBA00004196"/>
    </source>
</evidence>
<dbReference type="SUPFAM" id="SSF53850">
    <property type="entry name" value="Periplasmic binding protein-like II"/>
    <property type="match status" value="1"/>
</dbReference>
<evidence type="ECO:0000256" key="3">
    <source>
        <dbReference type="ARBA" id="ARBA00022448"/>
    </source>
</evidence>
<proteinExistence type="inferred from homology"/>
<organism evidence="6 7">
    <name type="scientific">Xylanimonas protaetiae</name>
    <dbReference type="NCBI Taxonomy" id="2509457"/>
    <lineage>
        <taxon>Bacteria</taxon>
        <taxon>Bacillati</taxon>
        <taxon>Actinomycetota</taxon>
        <taxon>Actinomycetes</taxon>
        <taxon>Micrococcales</taxon>
        <taxon>Promicromonosporaceae</taxon>
        <taxon>Xylanimonas</taxon>
    </lineage>
</organism>
<dbReference type="Proteomes" id="UP000292118">
    <property type="component" value="Chromosome"/>
</dbReference>
<gene>
    <name evidence="6" type="ORF">ET471_17720</name>
</gene>
<sequence length="461" mass="49230">MKLRQAKAVAVAAVGTLALTACAQGNAGGASDVEFGGDLEATELTVMGFADPDEIGQVRWDRAADAIAPATIRPGEGGFDIQAFLAARSAGNVPDLVYFNRADFTGTLASLGALMPLDQCIEGEGIDFDQLRDPAVAQVTFNDQVFGVPEFGQVQLVMSNTDLLTAAGLTPADIDGSDWESITAAVGDITVHDGRLDVIGYHMSLPGFFPLYVASNGGQLMSDDGRTATIDSPEVVETLEWIMDLIDKQGGWGEVHSFIEASDRWGEGNLIATDTAGALVEEQWYLNVLMNNTPDIPINATPFHSRATGEPIALSTGLTWAIPVGAQNPQAACRFIATMVHTDSWMAAAQTRYDRVTAEGNAFTGLLTGNAVADRMIRDEFVTGTGSEAWDRSIDAMYEASEHLFFIPPTPADQEFRAAWFDAVNRVLAGNMSIEESLARGQREGQRALDDGWARAEGLGD</sequence>
<accession>A0A4P6F831</accession>
<protein>
    <submittedName>
        <fullName evidence="6">Extracellular solute-binding protein</fullName>
    </submittedName>
</protein>
<feature type="signal peptide" evidence="5">
    <location>
        <begin position="1"/>
        <end position="23"/>
    </location>
</feature>
<dbReference type="PANTHER" id="PTHR43649">
    <property type="entry name" value="ARABINOSE-BINDING PROTEIN-RELATED"/>
    <property type="match status" value="1"/>
</dbReference>
<dbReference type="AlphaFoldDB" id="A0A4P6F831"/>
<dbReference type="KEGG" id="xya:ET471_17720"/>
<dbReference type="OrthoDB" id="9795467at2"/>
<keyword evidence="7" id="KW-1185">Reference proteome</keyword>
<reference evidence="6 7" key="1">
    <citation type="submission" date="2019-01" db="EMBL/GenBank/DDBJ databases">
        <title>Genome sequencing of strain FW10M-9.</title>
        <authorList>
            <person name="Heo J."/>
            <person name="Kim S.-J."/>
            <person name="Kim J.-S."/>
            <person name="Hong S.-B."/>
            <person name="Kwon S.-W."/>
        </authorList>
    </citation>
    <scope>NUCLEOTIDE SEQUENCE [LARGE SCALE GENOMIC DNA]</scope>
    <source>
        <strain evidence="6 7">FW10M-9</strain>
    </source>
</reference>
<keyword evidence="3" id="KW-0813">Transport</keyword>
<evidence type="ECO:0000313" key="6">
    <source>
        <dbReference type="EMBL" id="QAY71646.1"/>
    </source>
</evidence>
<evidence type="ECO:0000256" key="5">
    <source>
        <dbReference type="SAM" id="SignalP"/>
    </source>
</evidence>
<dbReference type="PROSITE" id="PS51257">
    <property type="entry name" value="PROKAR_LIPOPROTEIN"/>
    <property type="match status" value="1"/>
</dbReference>
<dbReference type="InterPro" id="IPR006059">
    <property type="entry name" value="SBP"/>
</dbReference>
<comment type="subcellular location">
    <subcellularLocation>
        <location evidence="1">Cell envelope</location>
    </subcellularLocation>
</comment>
<dbReference type="Gene3D" id="3.40.190.10">
    <property type="entry name" value="Periplasmic binding protein-like II"/>
    <property type="match status" value="1"/>
</dbReference>
<evidence type="ECO:0000313" key="7">
    <source>
        <dbReference type="Proteomes" id="UP000292118"/>
    </source>
</evidence>
<keyword evidence="4 5" id="KW-0732">Signal</keyword>
<dbReference type="PANTHER" id="PTHR43649:SF31">
    <property type="entry name" value="SN-GLYCEROL-3-PHOSPHATE-BINDING PERIPLASMIC PROTEIN UGPB"/>
    <property type="match status" value="1"/>
</dbReference>
<dbReference type="InterPro" id="IPR050490">
    <property type="entry name" value="Bact_solute-bd_prot1"/>
</dbReference>
<dbReference type="RefSeq" id="WP_129190537.1">
    <property type="nucleotide sequence ID" value="NZ_CP035493.1"/>
</dbReference>
<feature type="chain" id="PRO_5038677271" evidence="5">
    <location>
        <begin position="24"/>
        <end position="461"/>
    </location>
</feature>
<evidence type="ECO:0000256" key="2">
    <source>
        <dbReference type="ARBA" id="ARBA00008520"/>
    </source>
</evidence>
<dbReference type="GO" id="GO:0030313">
    <property type="term" value="C:cell envelope"/>
    <property type="evidence" value="ECO:0007669"/>
    <property type="project" value="UniProtKB-SubCell"/>
</dbReference>
<dbReference type="EMBL" id="CP035493">
    <property type="protein sequence ID" value="QAY71646.1"/>
    <property type="molecule type" value="Genomic_DNA"/>
</dbReference>
<name>A0A4P6F831_9MICO</name>
<evidence type="ECO:0000256" key="4">
    <source>
        <dbReference type="ARBA" id="ARBA00022729"/>
    </source>
</evidence>
<dbReference type="Pfam" id="PF13416">
    <property type="entry name" value="SBP_bac_8"/>
    <property type="match status" value="1"/>
</dbReference>
<comment type="similarity">
    <text evidence="2">Belongs to the bacterial solute-binding protein 1 family.</text>
</comment>